<accession>L8Y153</accession>
<organism evidence="2 3">
    <name type="scientific">Tupaia chinensis</name>
    <name type="common">Chinese tree shrew</name>
    <name type="synonym">Tupaia belangeri chinensis</name>
    <dbReference type="NCBI Taxonomy" id="246437"/>
    <lineage>
        <taxon>Eukaryota</taxon>
        <taxon>Metazoa</taxon>
        <taxon>Chordata</taxon>
        <taxon>Craniata</taxon>
        <taxon>Vertebrata</taxon>
        <taxon>Euteleostomi</taxon>
        <taxon>Mammalia</taxon>
        <taxon>Eutheria</taxon>
        <taxon>Euarchontoglires</taxon>
        <taxon>Scandentia</taxon>
        <taxon>Tupaiidae</taxon>
        <taxon>Tupaia</taxon>
    </lineage>
</organism>
<name>L8Y153_TUPCH</name>
<proteinExistence type="predicted"/>
<dbReference type="eggNOG" id="ENOG502S4DM">
    <property type="taxonomic scope" value="Eukaryota"/>
</dbReference>
<dbReference type="AlphaFoldDB" id="L8Y153"/>
<gene>
    <name evidence="2" type="ORF">TREES_T100013803</name>
</gene>
<dbReference type="EMBL" id="KB368906">
    <property type="protein sequence ID" value="ELV10028.1"/>
    <property type="molecule type" value="Genomic_DNA"/>
</dbReference>
<evidence type="ECO:0000256" key="1">
    <source>
        <dbReference type="SAM" id="MobiDB-lite"/>
    </source>
</evidence>
<dbReference type="Proteomes" id="UP000011518">
    <property type="component" value="Unassembled WGS sequence"/>
</dbReference>
<protein>
    <submittedName>
        <fullName evidence="2">Protein FAM177B</fullName>
    </submittedName>
</protein>
<sequence>MPNVTLNGPFVTLTFDNSVNESDKESEGNGSKVHIAGAPNEKSYLEPGVREYGTRQKDPAEAIPPRSTTPRQSVEADSSSQ</sequence>
<evidence type="ECO:0000313" key="2">
    <source>
        <dbReference type="EMBL" id="ELV10028.1"/>
    </source>
</evidence>
<evidence type="ECO:0000313" key="3">
    <source>
        <dbReference type="Proteomes" id="UP000011518"/>
    </source>
</evidence>
<feature type="compositionally biased region" description="Polar residues" evidence="1">
    <location>
        <begin position="66"/>
        <end position="81"/>
    </location>
</feature>
<feature type="region of interest" description="Disordered" evidence="1">
    <location>
        <begin position="16"/>
        <end position="81"/>
    </location>
</feature>
<feature type="compositionally biased region" description="Basic and acidic residues" evidence="1">
    <location>
        <begin position="48"/>
        <end position="60"/>
    </location>
</feature>
<reference evidence="3" key="2">
    <citation type="journal article" date="2013" name="Nat. Commun.">
        <title>Genome of the Chinese tree shrew.</title>
        <authorList>
            <person name="Fan Y."/>
            <person name="Huang Z.Y."/>
            <person name="Cao C.C."/>
            <person name="Chen C.S."/>
            <person name="Chen Y.X."/>
            <person name="Fan D.D."/>
            <person name="He J."/>
            <person name="Hou H.L."/>
            <person name="Hu L."/>
            <person name="Hu X.T."/>
            <person name="Jiang X.T."/>
            <person name="Lai R."/>
            <person name="Lang Y.S."/>
            <person name="Liang B."/>
            <person name="Liao S.G."/>
            <person name="Mu D."/>
            <person name="Ma Y.Y."/>
            <person name="Niu Y.Y."/>
            <person name="Sun X.Q."/>
            <person name="Xia J.Q."/>
            <person name="Xiao J."/>
            <person name="Xiong Z.Q."/>
            <person name="Xu L."/>
            <person name="Yang L."/>
            <person name="Zhang Y."/>
            <person name="Zhao W."/>
            <person name="Zhao X.D."/>
            <person name="Zheng Y.T."/>
            <person name="Zhou J.M."/>
            <person name="Zhu Y.B."/>
            <person name="Zhang G.J."/>
            <person name="Wang J."/>
            <person name="Yao Y.G."/>
        </authorList>
    </citation>
    <scope>NUCLEOTIDE SEQUENCE [LARGE SCALE GENOMIC DNA]</scope>
</reference>
<keyword evidence="3" id="KW-1185">Reference proteome</keyword>
<dbReference type="InParanoid" id="L8Y153"/>
<reference evidence="3" key="1">
    <citation type="submission" date="2012-07" db="EMBL/GenBank/DDBJ databases">
        <title>Genome of the Chinese tree shrew, a rising model animal genetically related to primates.</title>
        <authorList>
            <person name="Zhang G."/>
            <person name="Fan Y."/>
            <person name="Yao Y."/>
            <person name="Huang Z."/>
        </authorList>
    </citation>
    <scope>NUCLEOTIDE SEQUENCE [LARGE SCALE GENOMIC DNA]</scope>
</reference>